<feature type="domain" description="DUF6535" evidence="2">
    <location>
        <begin position="1"/>
        <end position="176"/>
    </location>
</feature>
<evidence type="ECO:0000256" key="1">
    <source>
        <dbReference type="SAM" id="Phobius"/>
    </source>
</evidence>
<keyword evidence="1" id="KW-0472">Membrane</keyword>
<feature type="transmembrane region" description="Helical" evidence="1">
    <location>
        <begin position="96"/>
        <end position="119"/>
    </location>
</feature>
<keyword evidence="1" id="KW-1133">Transmembrane helix</keyword>
<evidence type="ECO:0000313" key="3">
    <source>
        <dbReference type="EMBL" id="KAF9484096.1"/>
    </source>
</evidence>
<dbReference type="Proteomes" id="UP000807469">
    <property type="component" value="Unassembled WGS sequence"/>
</dbReference>
<feature type="transmembrane region" description="Helical" evidence="1">
    <location>
        <begin position="152"/>
        <end position="176"/>
    </location>
</feature>
<feature type="transmembrane region" description="Helical" evidence="1">
    <location>
        <begin position="23"/>
        <end position="42"/>
    </location>
</feature>
<evidence type="ECO:0000259" key="2">
    <source>
        <dbReference type="Pfam" id="PF20153"/>
    </source>
</evidence>
<keyword evidence="4" id="KW-1185">Reference proteome</keyword>
<organism evidence="3 4">
    <name type="scientific">Pholiota conissans</name>
    <dbReference type="NCBI Taxonomy" id="109636"/>
    <lineage>
        <taxon>Eukaryota</taxon>
        <taxon>Fungi</taxon>
        <taxon>Dikarya</taxon>
        <taxon>Basidiomycota</taxon>
        <taxon>Agaricomycotina</taxon>
        <taxon>Agaricomycetes</taxon>
        <taxon>Agaricomycetidae</taxon>
        <taxon>Agaricales</taxon>
        <taxon>Agaricineae</taxon>
        <taxon>Strophariaceae</taxon>
        <taxon>Pholiota</taxon>
    </lineage>
</organism>
<proteinExistence type="predicted"/>
<gene>
    <name evidence="3" type="ORF">BDN70DRAFT_765017</name>
</gene>
<dbReference type="InterPro" id="IPR045338">
    <property type="entry name" value="DUF6535"/>
</dbReference>
<comment type="caution">
    <text evidence="3">The sequence shown here is derived from an EMBL/GenBank/DDBJ whole genome shotgun (WGS) entry which is preliminary data.</text>
</comment>
<dbReference type="EMBL" id="MU155147">
    <property type="protein sequence ID" value="KAF9484096.1"/>
    <property type="molecule type" value="Genomic_DNA"/>
</dbReference>
<name>A0A9P5ZDT0_9AGAR</name>
<dbReference type="AlphaFoldDB" id="A0A9P5ZDT0"/>
<reference evidence="3" key="1">
    <citation type="submission" date="2020-11" db="EMBL/GenBank/DDBJ databases">
        <authorList>
            <consortium name="DOE Joint Genome Institute"/>
            <person name="Ahrendt S."/>
            <person name="Riley R."/>
            <person name="Andreopoulos W."/>
            <person name="Labutti K."/>
            <person name="Pangilinan J."/>
            <person name="Ruiz-Duenas F.J."/>
            <person name="Barrasa J.M."/>
            <person name="Sanchez-Garcia M."/>
            <person name="Camarero S."/>
            <person name="Miyauchi S."/>
            <person name="Serrano A."/>
            <person name="Linde D."/>
            <person name="Babiker R."/>
            <person name="Drula E."/>
            <person name="Ayuso-Fernandez I."/>
            <person name="Pacheco R."/>
            <person name="Padilla G."/>
            <person name="Ferreira P."/>
            <person name="Barriuso J."/>
            <person name="Kellner H."/>
            <person name="Castanera R."/>
            <person name="Alfaro M."/>
            <person name="Ramirez L."/>
            <person name="Pisabarro A.G."/>
            <person name="Kuo A."/>
            <person name="Tritt A."/>
            <person name="Lipzen A."/>
            <person name="He G."/>
            <person name="Yan M."/>
            <person name="Ng V."/>
            <person name="Cullen D."/>
            <person name="Martin F."/>
            <person name="Rosso M.-N."/>
            <person name="Henrissat B."/>
            <person name="Hibbett D."/>
            <person name="Martinez A.T."/>
            <person name="Grigoriev I.V."/>
        </authorList>
    </citation>
    <scope>NUCLEOTIDE SEQUENCE</scope>
    <source>
        <strain evidence="3">CIRM-BRFM 674</strain>
    </source>
</reference>
<feature type="non-terminal residue" evidence="3">
    <location>
        <position position="1"/>
    </location>
</feature>
<accession>A0A9P5ZDT0</accession>
<evidence type="ECO:0000313" key="4">
    <source>
        <dbReference type="Proteomes" id="UP000807469"/>
    </source>
</evidence>
<sequence>WAILLKPEMEADKIQCNVWKEEVQTLLIFAGLFSAVVTAFVIESYKFLSPDPNDSIIGLLTQIANAGNSSLLPSVSPVTSPSTRFSQTASSIRINVFWFLSLILSLTTVLIGTIALQWLREHQSYPVFSPKETLAILHMRRESLKAWHVPQIFSSLPLLLQGALVLFLAGLIDFVLPL</sequence>
<dbReference type="OrthoDB" id="3221808at2759"/>
<keyword evidence="1" id="KW-0812">Transmembrane</keyword>
<feature type="non-terminal residue" evidence="3">
    <location>
        <position position="178"/>
    </location>
</feature>
<dbReference type="Pfam" id="PF20153">
    <property type="entry name" value="DUF6535"/>
    <property type="match status" value="1"/>
</dbReference>
<protein>
    <recommendedName>
        <fullName evidence="2">DUF6535 domain-containing protein</fullName>
    </recommendedName>
</protein>